<dbReference type="InterPro" id="IPR000515">
    <property type="entry name" value="MetI-like"/>
</dbReference>
<evidence type="ECO:0000259" key="9">
    <source>
        <dbReference type="PROSITE" id="PS50928"/>
    </source>
</evidence>
<dbReference type="Proteomes" id="UP001500752">
    <property type="component" value="Unassembled WGS sequence"/>
</dbReference>
<keyword evidence="11" id="KW-1185">Reference proteome</keyword>
<dbReference type="CDD" id="cd06261">
    <property type="entry name" value="TM_PBP2"/>
    <property type="match status" value="1"/>
</dbReference>
<organism evidence="10 11">
    <name type="scientific">Arthrobacter ginkgonis</name>
    <dbReference type="NCBI Taxonomy" id="1630594"/>
    <lineage>
        <taxon>Bacteria</taxon>
        <taxon>Bacillati</taxon>
        <taxon>Actinomycetota</taxon>
        <taxon>Actinomycetes</taxon>
        <taxon>Micrococcales</taxon>
        <taxon>Micrococcaceae</taxon>
        <taxon>Arthrobacter</taxon>
    </lineage>
</organism>
<proteinExistence type="inferred from homology"/>
<feature type="domain" description="ABC transmembrane type-1" evidence="9">
    <location>
        <begin position="87"/>
        <end position="267"/>
    </location>
</feature>
<dbReference type="Pfam" id="PF00528">
    <property type="entry name" value="BPD_transp_1"/>
    <property type="match status" value="1"/>
</dbReference>
<gene>
    <name evidence="10" type="ORF">GCM10023081_44890</name>
</gene>
<dbReference type="RefSeq" id="WP_345154486.1">
    <property type="nucleotide sequence ID" value="NZ_BAABEO010000035.1"/>
</dbReference>
<evidence type="ECO:0000256" key="8">
    <source>
        <dbReference type="SAM" id="MobiDB-lite"/>
    </source>
</evidence>
<comment type="subcellular location">
    <subcellularLocation>
        <location evidence="1 7">Cell membrane</location>
        <topology evidence="1 7">Multi-pass membrane protein</topology>
    </subcellularLocation>
</comment>
<evidence type="ECO:0000256" key="7">
    <source>
        <dbReference type="RuleBase" id="RU363032"/>
    </source>
</evidence>
<dbReference type="PROSITE" id="PS50928">
    <property type="entry name" value="ABC_TM1"/>
    <property type="match status" value="1"/>
</dbReference>
<dbReference type="InterPro" id="IPR035906">
    <property type="entry name" value="MetI-like_sf"/>
</dbReference>
<comment type="similarity">
    <text evidence="7">Belongs to the binding-protein-dependent transport system permease family.</text>
</comment>
<feature type="transmembrane region" description="Helical" evidence="7">
    <location>
        <begin position="127"/>
        <end position="147"/>
    </location>
</feature>
<comment type="caution">
    <text evidence="10">The sequence shown here is derived from an EMBL/GenBank/DDBJ whole genome shotgun (WGS) entry which is preliminary data.</text>
</comment>
<accession>A0ABP7DBT7</accession>
<evidence type="ECO:0000256" key="2">
    <source>
        <dbReference type="ARBA" id="ARBA00022448"/>
    </source>
</evidence>
<keyword evidence="5 7" id="KW-1133">Transmembrane helix</keyword>
<feature type="region of interest" description="Disordered" evidence="8">
    <location>
        <begin position="1"/>
        <end position="33"/>
    </location>
</feature>
<keyword evidence="4 7" id="KW-0812">Transmembrane</keyword>
<keyword evidence="2 7" id="KW-0813">Transport</keyword>
<feature type="transmembrane region" description="Helical" evidence="7">
    <location>
        <begin position="153"/>
        <end position="176"/>
    </location>
</feature>
<evidence type="ECO:0000256" key="5">
    <source>
        <dbReference type="ARBA" id="ARBA00022989"/>
    </source>
</evidence>
<feature type="transmembrane region" description="Helical" evidence="7">
    <location>
        <begin position="244"/>
        <end position="267"/>
    </location>
</feature>
<sequence>MATQTNAPRVSAAPPSGGRTSDAASRPRRKARRPLPNAVKSTIGVLTLVLLWEAVVRALDVPRFLFVAPSAALGELVAQPAYYLEHSGVTLYESLLGFVLGALLGIACGAVIYYVPFVRHALYPSLIAINTIPKVALAPLFIVWFGFSLESKVAVALSIAFFPLVIATFDGLASVPSELRELARINRASRFKQMRKIELVHSLPAIFTGMKISISMAVGGAVVGEFIAGNSGLGYVVLVANSQINLASMFAAFICLALMSLVLFVAVEWLGKKLLPWNEATSK</sequence>
<evidence type="ECO:0000256" key="1">
    <source>
        <dbReference type="ARBA" id="ARBA00004651"/>
    </source>
</evidence>
<keyword evidence="3" id="KW-1003">Cell membrane</keyword>
<evidence type="ECO:0000313" key="10">
    <source>
        <dbReference type="EMBL" id="GAA3703558.1"/>
    </source>
</evidence>
<feature type="transmembrane region" description="Helical" evidence="7">
    <location>
        <begin position="38"/>
        <end position="59"/>
    </location>
</feature>
<evidence type="ECO:0000256" key="4">
    <source>
        <dbReference type="ARBA" id="ARBA00022692"/>
    </source>
</evidence>
<name>A0ABP7DBT7_9MICC</name>
<dbReference type="SUPFAM" id="SSF161098">
    <property type="entry name" value="MetI-like"/>
    <property type="match status" value="1"/>
</dbReference>
<keyword evidence="6 7" id="KW-0472">Membrane</keyword>
<dbReference type="Gene3D" id="1.10.3720.10">
    <property type="entry name" value="MetI-like"/>
    <property type="match status" value="1"/>
</dbReference>
<evidence type="ECO:0000313" key="11">
    <source>
        <dbReference type="Proteomes" id="UP001500752"/>
    </source>
</evidence>
<reference evidence="11" key="1">
    <citation type="journal article" date="2019" name="Int. J. Syst. Evol. Microbiol.">
        <title>The Global Catalogue of Microorganisms (GCM) 10K type strain sequencing project: providing services to taxonomists for standard genome sequencing and annotation.</title>
        <authorList>
            <consortium name="The Broad Institute Genomics Platform"/>
            <consortium name="The Broad Institute Genome Sequencing Center for Infectious Disease"/>
            <person name="Wu L."/>
            <person name="Ma J."/>
        </authorList>
    </citation>
    <scope>NUCLEOTIDE SEQUENCE [LARGE SCALE GENOMIC DNA]</scope>
    <source>
        <strain evidence="11">JCM 30742</strain>
    </source>
</reference>
<evidence type="ECO:0000256" key="6">
    <source>
        <dbReference type="ARBA" id="ARBA00023136"/>
    </source>
</evidence>
<dbReference type="PANTHER" id="PTHR30151">
    <property type="entry name" value="ALKANE SULFONATE ABC TRANSPORTER-RELATED, MEMBRANE SUBUNIT"/>
    <property type="match status" value="1"/>
</dbReference>
<feature type="transmembrane region" description="Helical" evidence="7">
    <location>
        <begin position="95"/>
        <end position="115"/>
    </location>
</feature>
<dbReference type="PANTHER" id="PTHR30151:SF20">
    <property type="entry name" value="ABC TRANSPORTER PERMEASE PROTEIN HI_0355-RELATED"/>
    <property type="match status" value="1"/>
</dbReference>
<evidence type="ECO:0000256" key="3">
    <source>
        <dbReference type="ARBA" id="ARBA00022475"/>
    </source>
</evidence>
<protein>
    <submittedName>
        <fullName evidence="10">ABC transporter permease</fullName>
    </submittedName>
</protein>
<dbReference type="EMBL" id="BAABEO010000035">
    <property type="protein sequence ID" value="GAA3703558.1"/>
    <property type="molecule type" value="Genomic_DNA"/>
</dbReference>